<keyword evidence="4" id="KW-0808">Transferase</keyword>
<dbReference type="SUPFAM" id="SSF56112">
    <property type="entry name" value="Protein kinase-like (PK-like)"/>
    <property type="match status" value="1"/>
</dbReference>
<dbReference type="STRING" id="1088818.A0A2I0AD04"/>
<comment type="similarity">
    <text evidence="1">Belongs to the protein kinase superfamily. ADCK protein kinase family.</text>
</comment>
<dbReference type="InterPro" id="IPR050154">
    <property type="entry name" value="UbiB_kinase"/>
</dbReference>
<evidence type="ECO:0000256" key="2">
    <source>
        <dbReference type="SAM" id="Phobius"/>
    </source>
</evidence>
<keyword evidence="5" id="KW-1185">Reference proteome</keyword>
<dbReference type="EMBL" id="KZ451998">
    <property type="protein sequence ID" value="PKA53396.1"/>
    <property type="molecule type" value="Genomic_DNA"/>
</dbReference>
<evidence type="ECO:0000313" key="5">
    <source>
        <dbReference type="Proteomes" id="UP000236161"/>
    </source>
</evidence>
<dbReference type="InterPro" id="IPR004147">
    <property type="entry name" value="ABC1_dom"/>
</dbReference>
<organism evidence="4 5">
    <name type="scientific">Apostasia shenzhenica</name>
    <dbReference type="NCBI Taxonomy" id="1088818"/>
    <lineage>
        <taxon>Eukaryota</taxon>
        <taxon>Viridiplantae</taxon>
        <taxon>Streptophyta</taxon>
        <taxon>Embryophyta</taxon>
        <taxon>Tracheophyta</taxon>
        <taxon>Spermatophyta</taxon>
        <taxon>Magnoliopsida</taxon>
        <taxon>Liliopsida</taxon>
        <taxon>Asparagales</taxon>
        <taxon>Orchidaceae</taxon>
        <taxon>Apostasioideae</taxon>
        <taxon>Apostasia</taxon>
    </lineage>
</organism>
<name>A0A2I0AD04_9ASPA</name>
<dbReference type="PANTHER" id="PTHR10566">
    <property type="entry name" value="CHAPERONE-ACTIVITY OF BC1 COMPLEX CABC1 -RELATED"/>
    <property type="match status" value="1"/>
</dbReference>
<dbReference type="AlphaFoldDB" id="A0A2I0AD04"/>
<dbReference type="CDD" id="cd05121">
    <property type="entry name" value="ABC1_ADCK3-like"/>
    <property type="match status" value="1"/>
</dbReference>
<dbReference type="PROSITE" id="PS50011">
    <property type="entry name" value="PROTEIN_KINASE_DOM"/>
    <property type="match status" value="1"/>
</dbReference>
<feature type="domain" description="Protein kinase" evidence="3">
    <location>
        <begin position="159"/>
        <end position="514"/>
    </location>
</feature>
<keyword evidence="4" id="KW-0418">Kinase</keyword>
<dbReference type="Proteomes" id="UP000236161">
    <property type="component" value="Unassembled WGS sequence"/>
</dbReference>
<keyword evidence="2" id="KW-0812">Transmembrane</keyword>
<dbReference type="PANTHER" id="PTHR10566:SF123">
    <property type="entry name" value="PROTEIN KINASE SUPERFAMILY PROTEIN"/>
    <property type="match status" value="1"/>
</dbReference>
<dbReference type="InterPro" id="IPR000719">
    <property type="entry name" value="Prot_kinase_dom"/>
</dbReference>
<evidence type="ECO:0000256" key="1">
    <source>
        <dbReference type="ARBA" id="ARBA00009670"/>
    </source>
</evidence>
<reference evidence="4 5" key="1">
    <citation type="journal article" date="2017" name="Nature">
        <title>The Apostasia genome and the evolution of orchids.</title>
        <authorList>
            <person name="Zhang G.Q."/>
            <person name="Liu K.W."/>
            <person name="Li Z."/>
            <person name="Lohaus R."/>
            <person name="Hsiao Y.Y."/>
            <person name="Niu S.C."/>
            <person name="Wang J.Y."/>
            <person name="Lin Y.C."/>
            <person name="Xu Q."/>
            <person name="Chen L.J."/>
            <person name="Yoshida K."/>
            <person name="Fujiwara S."/>
            <person name="Wang Z.W."/>
            <person name="Zhang Y.Q."/>
            <person name="Mitsuda N."/>
            <person name="Wang M."/>
            <person name="Liu G.H."/>
            <person name="Pecoraro L."/>
            <person name="Huang H.X."/>
            <person name="Xiao X.J."/>
            <person name="Lin M."/>
            <person name="Wu X.Y."/>
            <person name="Wu W.L."/>
            <person name="Chen Y.Y."/>
            <person name="Chang S.B."/>
            <person name="Sakamoto S."/>
            <person name="Ohme-Takagi M."/>
            <person name="Yagi M."/>
            <person name="Zeng S.J."/>
            <person name="Shen C.Y."/>
            <person name="Yeh C.M."/>
            <person name="Luo Y.B."/>
            <person name="Tsai W.C."/>
            <person name="Van de Peer Y."/>
            <person name="Liu Z.J."/>
        </authorList>
    </citation>
    <scope>NUCLEOTIDE SEQUENCE [LARGE SCALE GENOMIC DNA]</scope>
    <source>
        <strain evidence="5">cv. Shenzhen</strain>
        <tissue evidence="4">Stem</tissue>
    </source>
</reference>
<accession>A0A2I0AD04</accession>
<sequence length="700" mass="79822">MADLEALKIYADYVQSVFEVWTTPLPEFYDPEKVEQYFSCRPHVLLLRMIEVLASFSYAVIRVQFARAFKFIWQGAYENYSLRDSQYHVGQILKEAMLHLGPTFVKVGQSLSTRPDIIGSETSEALSGLHDKIPAFPRAVAMKIIEKELGGPVNYFFKYISEEPVAAASFGQVYQGCTLDGCIVAIKVQRPDLLHSVVRDIYILRLGLNILRIVAKRKNDLSLYADELGKGLVGELDYRIEAANASEFLEAHSRYSFMLVPRVHRHLSTKKVLTMEWMVGENPNHLLLQSRGLSHGENKHTKVLQLEAKRCLLDLVNKGVEATLVQLLESGLLHADPHPGNLFYTKDGRIGFMDFGLLCRMKKEHQTAMLASIIHIVNGDWGALVYDLTLMDVVRPNTNLYHVRKDLVETLGVVDYSNGIPAFKFSLVLGKIWSIALKYHFRMPPYFTLVLRSLASWEGLAVAADQNFKTFEAAYPYVVMKLLHDNSATTRRILYSVVFNKRMEIQWKKVQLFLKIGSVRYVDEKSQRNKQDAFEVVHLILRLLLSKDGAVLRRLLMAADTVSLTEAMISKDAWLFRRYIGLALADAIYRRAILTENGSQVYEMEGKQTRNIGSTSPASTHLHSIMQDRRLRVIFYRKFKEVSRHPLLMLRASWSCFTVFVMALAITLNRFVANFFDAFFNSIKFVPGRIAVSFSQSNSS</sequence>
<dbReference type="GO" id="GO:0005524">
    <property type="term" value="F:ATP binding"/>
    <property type="evidence" value="ECO:0007669"/>
    <property type="project" value="InterPro"/>
</dbReference>
<protein>
    <submittedName>
        <fullName evidence="4">Putative aarF domain-containing protein kinase</fullName>
    </submittedName>
</protein>
<keyword evidence="2" id="KW-1133">Transmembrane helix</keyword>
<dbReference type="GO" id="GO:0004672">
    <property type="term" value="F:protein kinase activity"/>
    <property type="evidence" value="ECO:0007669"/>
    <property type="project" value="InterPro"/>
</dbReference>
<evidence type="ECO:0000313" key="4">
    <source>
        <dbReference type="EMBL" id="PKA53396.1"/>
    </source>
</evidence>
<gene>
    <name evidence="4" type="ORF">AXF42_Ash012338</name>
</gene>
<dbReference type="OrthoDB" id="427480at2759"/>
<dbReference type="InterPro" id="IPR011009">
    <property type="entry name" value="Kinase-like_dom_sf"/>
</dbReference>
<keyword evidence="2" id="KW-0472">Membrane</keyword>
<proteinExistence type="inferred from homology"/>
<dbReference type="Pfam" id="PF03109">
    <property type="entry name" value="ABC1"/>
    <property type="match status" value="1"/>
</dbReference>
<evidence type="ECO:0000259" key="3">
    <source>
        <dbReference type="PROSITE" id="PS50011"/>
    </source>
</evidence>
<feature type="transmembrane region" description="Helical" evidence="2">
    <location>
        <begin position="648"/>
        <end position="668"/>
    </location>
</feature>